<dbReference type="EMBL" id="VBTE01000020">
    <property type="protein sequence ID" value="TLQ07078.1"/>
    <property type="molecule type" value="Genomic_DNA"/>
</dbReference>
<comment type="caution">
    <text evidence="1">The sequence shown here is derived from an EMBL/GenBank/DDBJ whole genome shotgun (WGS) entry which is preliminary data.</text>
</comment>
<dbReference type="InterPro" id="IPR008489">
    <property type="entry name" value="DUF771"/>
</dbReference>
<reference evidence="1 2" key="1">
    <citation type="submission" date="2019-05" db="EMBL/GenBank/DDBJ databases">
        <title>The metagenome of a microbial culture collection derived from dairy environment covers the genomic content of the human microbiome.</title>
        <authorList>
            <person name="Roder T."/>
            <person name="Wuthrich D."/>
            <person name="Sattari Z."/>
            <person name="Von Ah U."/>
            <person name="Bar C."/>
            <person name="Ronchi F."/>
            <person name="Macpherson A.J."/>
            <person name="Ganal-Vonarburg S.C."/>
            <person name="Bruggmann R."/>
            <person name="Vergeres G."/>
        </authorList>
    </citation>
    <scope>NUCLEOTIDE SEQUENCE [LARGE SCALE GENOMIC DNA]</scope>
    <source>
        <strain evidence="1 2">FAM 24235</strain>
    </source>
</reference>
<dbReference type="Proteomes" id="UP000307201">
    <property type="component" value="Unassembled WGS sequence"/>
</dbReference>
<name>A0A5R9C2T7_9LACT</name>
<protein>
    <submittedName>
        <fullName evidence="1">DUF771 domain-containing protein</fullName>
    </submittedName>
</protein>
<sequence length="102" mass="12234">MTQLTITIPEAYVVLTKEEFRELQDKQDERVWITFADLQEIAGLKRTKLDEILTRYREELDLKHGGPVKYADGGKYSINKKPMQKWLEENHTRVWMNDPYYQ</sequence>
<gene>
    <name evidence="1" type="ORF">FEZ48_07440</name>
</gene>
<evidence type="ECO:0000313" key="2">
    <source>
        <dbReference type="Proteomes" id="UP000307201"/>
    </source>
</evidence>
<accession>A0A5R9C2T7</accession>
<dbReference type="AlphaFoldDB" id="A0A5R9C2T7"/>
<dbReference type="OrthoDB" id="2187161at2"/>
<evidence type="ECO:0000313" key="1">
    <source>
        <dbReference type="EMBL" id="TLQ07078.1"/>
    </source>
</evidence>
<proteinExistence type="predicted"/>
<dbReference type="Pfam" id="PF05595">
    <property type="entry name" value="DUF771"/>
    <property type="match status" value="1"/>
</dbReference>
<organism evidence="1 2">
    <name type="scientific">Marinilactibacillus psychrotolerans</name>
    <dbReference type="NCBI Taxonomy" id="191770"/>
    <lineage>
        <taxon>Bacteria</taxon>
        <taxon>Bacillati</taxon>
        <taxon>Bacillota</taxon>
        <taxon>Bacilli</taxon>
        <taxon>Lactobacillales</taxon>
        <taxon>Carnobacteriaceae</taxon>
        <taxon>Marinilactibacillus</taxon>
    </lineage>
</organism>
<dbReference type="RefSeq" id="WP_138471926.1">
    <property type="nucleotide sequence ID" value="NZ_VBTE01000020.1"/>
</dbReference>